<dbReference type="Gene3D" id="1.10.3970.10">
    <property type="entry name" value="BSD domain"/>
    <property type="match status" value="1"/>
</dbReference>
<dbReference type="InterPro" id="IPR005607">
    <property type="entry name" value="BSD_dom"/>
</dbReference>
<dbReference type="SUPFAM" id="SSF140383">
    <property type="entry name" value="BSD domain-like"/>
    <property type="match status" value="1"/>
</dbReference>
<comment type="caution">
    <text evidence="3">The sequence shown here is derived from an EMBL/GenBank/DDBJ whole genome shotgun (WGS) entry which is preliminary data.</text>
</comment>
<sequence length="406" mass="45710">MNFFKSILSDEDPQQQTDTTNSPSSVSRAAAWTSNDQLTETANSSSSASSGAWSFGDLVKTITTRSESVLETYRRDLAEFGSGLRKESDLFREAANNAVKVIIPEPSKNSKLESVGNYSRFDSQLNSIQNDIRTYIDDPDDDEFDKWKLGFVLGEKRGEIAEILKNEKVDAIFREVVGGGEVDEVSFWCRYFYKVRKMREVEDVRSKFVMRALEGDDEEELSWDVDDDKEENVVRENDKKPSLDYERENVSSSVVVVVDDDDNERKLSKNVSSSVDGEKIVKTVGGDVSDKKVELVESVRETDEGGVARVEKDNVDEVKPSGNVSDEKVELLTKTDDKEKLQVDEDLEWDEIGDIGENDEKHVTQGGSLKKDEVLKRLNSGDEDEDLSWDIEDDDDDEPVKTGNSK</sequence>
<feature type="region of interest" description="Disordered" evidence="1">
    <location>
        <begin position="379"/>
        <end position="406"/>
    </location>
</feature>
<protein>
    <submittedName>
        <fullName evidence="3">BSD domain-containing protein 1-like protein</fullName>
    </submittedName>
</protein>
<dbReference type="Proteomes" id="UP001151760">
    <property type="component" value="Unassembled WGS sequence"/>
</dbReference>
<evidence type="ECO:0000259" key="2">
    <source>
        <dbReference type="PROSITE" id="PS50858"/>
    </source>
</evidence>
<dbReference type="PANTHER" id="PTHR16019:SF5">
    <property type="entry name" value="BSD DOMAIN-CONTAINING PROTEIN 1"/>
    <property type="match status" value="1"/>
</dbReference>
<feature type="region of interest" description="Disordered" evidence="1">
    <location>
        <begin position="1"/>
        <end position="30"/>
    </location>
</feature>
<dbReference type="PROSITE" id="PS50858">
    <property type="entry name" value="BSD"/>
    <property type="match status" value="1"/>
</dbReference>
<feature type="compositionally biased region" description="Polar residues" evidence="1">
    <location>
        <begin position="14"/>
        <end position="30"/>
    </location>
</feature>
<keyword evidence="4" id="KW-1185">Reference proteome</keyword>
<dbReference type="Pfam" id="PF03909">
    <property type="entry name" value="BSD"/>
    <property type="match status" value="1"/>
</dbReference>
<proteinExistence type="predicted"/>
<dbReference type="PANTHER" id="PTHR16019">
    <property type="entry name" value="SYNAPSE-ASSOCIATED PROTEIN"/>
    <property type="match status" value="1"/>
</dbReference>
<accession>A0ABQ5C761</accession>
<evidence type="ECO:0000256" key="1">
    <source>
        <dbReference type="SAM" id="MobiDB-lite"/>
    </source>
</evidence>
<evidence type="ECO:0000313" key="3">
    <source>
        <dbReference type="EMBL" id="GJT22935.1"/>
    </source>
</evidence>
<organism evidence="3 4">
    <name type="scientific">Tanacetum coccineum</name>
    <dbReference type="NCBI Taxonomy" id="301880"/>
    <lineage>
        <taxon>Eukaryota</taxon>
        <taxon>Viridiplantae</taxon>
        <taxon>Streptophyta</taxon>
        <taxon>Embryophyta</taxon>
        <taxon>Tracheophyta</taxon>
        <taxon>Spermatophyta</taxon>
        <taxon>Magnoliopsida</taxon>
        <taxon>eudicotyledons</taxon>
        <taxon>Gunneridae</taxon>
        <taxon>Pentapetalae</taxon>
        <taxon>asterids</taxon>
        <taxon>campanulids</taxon>
        <taxon>Asterales</taxon>
        <taxon>Asteraceae</taxon>
        <taxon>Asteroideae</taxon>
        <taxon>Anthemideae</taxon>
        <taxon>Anthemidinae</taxon>
        <taxon>Tanacetum</taxon>
    </lineage>
</organism>
<dbReference type="InterPro" id="IPR035925">
    <property type="entry name" value="BSD_dom_sf"/>
</dbReference>
<dbReference type="EMBL" id="BQNB010014012">
    <property type="protein sequence ID" value="GJT22935.1"/>
    <property type="molecule type" value="Genomic_DNA"/>
</dbReference>
<dbReference type="InterPro" id="IPR051494">
    <property type="entry name" value="BSD_domain-containing"/>
</dbReference>
<reference evidence="3" key="1">
    <citation type="journal article" date="2022" name="Int. J. Mol. Sci.">
        <title>Draft Genome of Tanacetum Coccineum: Genomic Comparison of Closely Related Tanacetum-Family Plants.</title>
        <authorList>
            <person name="Yamashiro T."/>
            <person name="Shiraishi A."/>
            <person name="Nakayama K."/>
            <person name="Satake H."/>
        </authorList>
    </citation>
    <scope>NUCLEOTIDE SEQUENCE</scope>
</reference>
<name>A0ABQ5C761_9ASTR</name>
<reference evidence="3" key="2">
    <citation type="submission" date="2022-01" db="EMBL/GenBank/DDBJ databases">
        <authorList>
            <person name="Yamashiro T."/>
            <person name="Shiraishi A."/>
            <person name="Satake H."/>
            <person name="Nakayama K."/>
        </authorList>
    </citation>
    <scope>NUCLEOTIDE SEQUENCE</scope>
</reference>
<feature type="compositionally biased region" description="Acidic residues" evidence="1">
    <location>
        <begin position="381"/>
        <end position="398"/>
    </location>
</feature>
<feature type="domain" description="BSD" evidence="2">
    <location>
        <begin position="147"/>
        <end position="199"/>
    </location>
</feature>
<gene>
    <name evidence="3" type="ORF">Tco_0892872</name>
</gene>
<evidence type="ECO:0000313" key="4">
    <source>
        <dbReference type="Proteomes" id="UP001151760"/>
    </source>
</evidence>